<sequence>MTSGISSLTSTTNTTGSSTSSSGNATEIASNFTQFLTLLTTQLKNQNPLDPMDTNQFTQQLVQFAGVEQQLKTNDRLDSILSASQSASSASATSYIGKTVSADGSASQLSGGSASWTLNPARAASKAVITVLDSKNNVVATQTTALSAGSQTYTWNGKTSAGLTAPDGNYSIKVAATDATGSSVAVDTSLTGAVDEVDLSGTSPVLVIGSQRVPLSSVQTIGLSTSGT</sequence>
<keyword evidence="9" id="KW-0966">Cell projection</keyword>
<keyword evidence="10" id="KW-1185">Reference proteome</keyword>
<dbReference type="InterPro" id="IPR025965">
    <property type="entry name" value="FlgD/Vpr_Ig-like"/>
</dbReference>
<dbReference type="InterPro" id="IPR025963">
    <property type="entry name" value="FLgD_Tudor"/>
</dbReference>
<keyword evidence="3 5" id="KW-1005">Bacterial flagellum biogenesis</keyword>
<evidence type="ECO:0000259" key="7">
    <source>
        <dbReference type="Pfam" id="PF13860"/>
    </source>
</evidence>
<keyword evidence="9" id="KW-0969">Cilium</keyword>
<dbReference type="Pfam" id="PF13861">
    <property type="entry name" value="FLgD_tudor"/>
    <property type="match status" value="1"/>
</dbReference>
<evidence type="ECO:0000313" key="10">
    <source>
        <dbReference type="Proteomes" id="UP001549119"/>
    </source>
</evidence>
<evidence type="ECO:0000256" key="3">
    <source>
        <dbReference type="ARBA" id="ARBA00022795"/>
    </source>
</evidence>
<evidence type="ECO:0000256" key="2">
    <source>
        <dbReference type="ARBA" id="ARBA00016013"/>
    </source>
</evidence>
<dbReference type="EMBL" id="JBEPNW010000002">
    <property type="protein sequence ID" value="MET3865012.1"/>
    <property type="molecule type" value="Genomic_DNA"/>
</dbReference>
<evidence type="ECO:0000256" key="4">
    <source>
        <dbReference type="ARBA" id="ARBA00024746"/>
    </source>
</evidence>
<evidence type="ECO:0000256" key="1">
    <source>
        <dbReference type="ARBA" id="ARBA00010577"/>
    </source>
</evidence>
<dbReference type="RefSeq" id="WP_024828320.1">
    <property type="nucleotide sequence ID" value="NZ_JBEPNV010000001.1"/>
</dbReference>
<dbReference type="Gene3D" id="2.60.40.4070">
    <property type="match status" value="1"/>
</dbReference>
<comment type="function">
    <text evidence="4 5">Required for flagellar hook formation. May act as a scaffolding protein.</text>
</comment>
<evidence type="ECO:0000256" key="5">
    <source>
        <dbReference type="RuleBase" id="RU362076"/>
    </source>
</evidence>
<reference evidence="9 10" key="1">
    <citation type="submission" date="2024-06" db="EMBL/GenBank/DDBJ databases">
        <title>Genomics of switchgrass bacterial isolates.</title>
        <authorList>
            <person name="Shade A."/>
        </authorList>
    </citation>
    <scope>NUCLEOTIDE SEQUENCE [LARGE SCALE GENOMIC DNA]</scope>
    <source>
        <strain evidence="9 10">PvP084</strain>
    </source>
</reference>
<name>A0ABV2NEY1_9HYPH</name>
<feature type="domain" description="FlgD Tudor-like" evidence="8">
    <location>
        <begin position="89"/>
        <end position="219"/>
    </location>
</feature>
<dbReference type="Pfam" id="PF03963">
    <property type="entry name" value="FlgD"/>
    <property type="match status" value="1"/>
</dbReference>
<protein>
    <recommendedName>
        <fullName evidence="2 5">Basal-body rod modification protein FlgD</fullName>
    </recommendedName>
</protein>
<comment type="caution">
    <text evidence="9">The sequence shown here is derived from an EMBL/GenBank/DDBJ whole genome shotgun (WGS) entry which is preliminary data.</text>
</comment>
<organism evidence="9 10">
    <name type="scientific">Methylobacterium radiotolerans</name>
    <dbReference type="NCBI Taxonomy" id="31998"/>
    <lineage>
        <taxon>Bacteria</taxon>
        <taxon>Pseudomonadati</taxon>
        <taxon>Pseudomonadota</taxon>
        <taxon>Alphaproteobacteria</taxon>
        <taxon>Hyphomicrobiales</taxon>
        <taxon>Methylobacteriaceae</taxon>
        <taxon>Methylobacterium</taxon>
    </lineage>
</organism>
<dbReference type="Proteomes" id="UP001549119">
    <property type="component" value="Unassembled WGS sequence"/>
</dbReference>
<feature type="compositionally biased region" description="Low complexity" evidence="6">
    <location>
        <begin position="1"/>
        <end position="23"/>
    </location>
</feature>
<accession>A0ABV2NEY1</accession>
<dbReference type="Gene3D" id="2.30.30.910">
    <property type="match status" value="1"/>
</dbReference>
<evidence type="ECO:0000259" key="8">
    <source>
        <dbReference type="Pfam" id="PF13861"/>
    </source>
</evidence>
<keyword evidence="9" id="KW-0282">Flagellum</keyword>
<evidence type="ECO:0000313" key="9">
    <source>
        <dbReference type="EMBL" id="MET3865012.1"/>
    </source>
</evidence>
<gene>
    <name evidence="9" type="ORF">ABIC20_002321</name>
</gene>
<feature type="domain" description="FlgD/Vpr Ig-like" evidence="7">
    <location>
        <begin position="111"/>
        <end position="179"/>
    </location>
</feature>
<evidence type="ECO:0000256" key="6">
    <source>
        <dbReference type="SAM" id="MobiDB-lite"/>
    </source>
</evidence>
<feature type="region of interest" description="Disordered" evidence="6">
    <location>
        <begin position="1"/>
        <end position="24"/>
    </location>
</feature>
<dbReference type="Pfam" id="PF13860">
    <property type="entry name" value="FlgD_ig"/>
    <property type="match status" value="1"/>
</dbReference>
<comment type="similarity">
    <text evidence="1 5">Belongs to the FlgD family.</text>
</comment>
<dbReference type="InterPro" id="IPR005648">
    <property type="entry name" value="FlgD"/>
</dbReference>
<proteinExistence type="inferred from homology"/>